<evidence type="ECO:0000313" key="2">
    <source>
        <dbReference type="Proteomes" id="UP001165960"/>
    </source>
</evidence>
<evidence type="ECO:0000313" key="1">
    <source>
        <dbReference type="EMBL" id="KAJ9069585.1"/>
    </source>
</evidence>
<organism evidence="1 2">
    <name type="scientific">Entomophthora muscae</name>
    <dbReference type="NCBI Taxonomy" id="34485"/>
    <lineage>
        <taxon>Eukaryota</taxon>
        <taxon>Fungi</taxon>
        <taxon>Fungi incertae sedis</taxon>
        <taxon>Zoopagomycota</taxon>
        <taxon>Entomophthoromycotina</taxon>
        <taxon>Entomophthoromycetes</taxon>
        <taxon>Entomophthorales</taxon>
        <taxon>Entomophthoraceae</taxon>
        <taxon>Entomophthora</taxon>
    </lineage>
</organism>
<dbReference type="EMBL" id="QTSX02003621">
    <property type="protein sequence ID" value="KAJ9069585.1"/>
    <property type="molecule type" value="Genomic_DNA"/>
</dbReference>
<name>A0ACC2T511_9FUNG</name>
<gene>
    <name evidence="1" type="ORF">DSO57_1017052</name>
</gene>
<comment type="caution">
    <text evidence="1">The sequence shown here is derived from an EMBL/GenBank/DDBJ whole genome shotgun (WGS) entry which is preliminary data.</text>
</comment>
<protein>
    <submittedName>
        <fullName evidence="1">Uncharacterized protein</fullName>
    </submittedName>
</protein>
<reference evidence="1" key="1">
    <citation type="submission" date="2022-04" db="EMBL/GenBank/DDBJ databases">
        <title>Genome of the entomopathogenic fungus Entomophthora muscae.</title>
        <authorList>
            <person name="Elya C."/>
            <person name="Lovett B.R."/>
            <person name="Lee E."/>
            <person name="Macias A.M."/>
            <person name="Hajek A.E."/>
            <person name="De Bivort B.L."/>
            <person name="Kasson M.T."/>
            <person name="De Fine Licht H.H."/>
            <person name="Stajich J.E."/>
        </authorList>
    </citation>
    <scope>NUCLEOTIDE SEQUENCE</scope>
    <source>
        <strain evidence="1">Berkeley</strain>
    </source>
</reference>
<sequence length="168" mass="19741">MKASGASKVEYTVYPPVANFSFDPLEYKEENLLKKYTNYRLPKRGNVLSLSEAELSKLFRDTVIEKGEPLVISNYHKLPDFDKHMFSLKWLTSKIDNVSIDVRDTKSKKDKRLKFNEFLRLNEDKASSDIHYYAKDIECPVEWRDICKKFLPPPLRHLGPRDLTRKVD</sequence>
<accession>A0ACC2T511</accession>
<dbReference type="Proteomes" id="UP001165960">
    <property type="component" value="Unassembled WGS sequence"/>
</dbReference>
<keyword evidence="2" id="KW-1185">Reference proteome</keyword>
<proteinExistence type="predicted"/>